<dbReference type="PANTHER" id="PTHR36503">
    <property type="entry name" value="BLR2520 PROTEIN"/>
    <property type="match status" value="1"/>
</dbReference>
<accession>A0AAW5QTS3</accession>
<organism evidence="2 3">
    <name type="scientific">Microbaculum marinisediminis</name>
    <dbReference type="NCBI Taxonomy" id="2931392"/>
    <lineage>
        <taxon>Bacteria</taxon>
        <taxon>Pseudomonadati</taxon>
        <taxon>Pseudomonadota</taxon>
        <taxon>Alphaproteobacteria</taxon>
        <taxon>Hyphomicrobiales</taxon>
        <taxon>Tepidamorphaceae</taxon>
        <taxon>Microbaculum</taxon>
    </lineage>
</organism>
<dbReference type="InterPro" id="IPR037523">
    <property type="entry name" value="VOC_core"/>
</dbReference>
<evidence type="ECO:0000259" key="1">
    <source>
        <dbReference type="PROSITE" id="PS51819"/>
    </source>
</evidence>
<dbReference type="CDD" id="cd07251">
    <property type="entry name" value="VOC_like"/>
    <property type="match status" value="1"/>
</dbReference>
<dbReference type="PROSITE" id="PS51819">
    <property type="entry name" value="VOC"/>
    <property type="match status" value="1"/>
</dbReference>
<protein>
    <submittedName>
        <fullName evidence="2">VOC family protein</fullName>
    </submittedName>
</protein>
<keyword evidence="3" id="KW-1185">Reference proteome</keyword>
<evidence type="ECO:0000313" key="3">
    <source>
        <dbReference type="Proteomes" id="UP001320898"/>
    </source>
</evidence>
<proteinExistence type="predicted"/>
<comment type="caution">
    <text evidence="2">The sequence shown here is derived from an EMBL/GenBank/DDBJ whole genome shotgun (WGS) entry which is preliminary data.</text>
</comment>
<gene>
    <name evidence="2" type="ORF">MUB46_00440</name>
</gene>
<dbReference type="InterPro" id="IPR029068">
    <property type="entry name" value="Glyas_Bleomycin-R_OHBP_Dase"/>
</dbReference>
<name>A0AAW5QTS3_9HYPH</name>
<dbReference type="AlphaFoldDB" id="A0AAW5QTS3"/>
<dbReference type="Pfam" id="PF00903">
    <property type="entry name" value="Glyoxalase"/>
    <property type="match status" value="1"/>
</dbReference>
<dbReference type="Proteomes" id="UP001320898">
    <property type="component" value="Unassembled WGS sequence"/>
</dbReference>
<feature type="domain" description="VOC" evidence="1">
    <location>
        <begin position="4"/>
        <end position="126"/>
    </location>
</feature>
<evidence type="ECO:0000313" key="2">
    <source>
        <dbReference type="EMBL" id="MCT8970317.1"/>
    </source>
</evidence>
<dbReference type="SUPFAM" id="SSF54593">
    <property type="entry name" value="Glyoxalase/Bleomycin resistance protein/Dihydroxybiphenyl dioxygenase"/>
    <property type="match status" value="1"/>
</dbReference>
<dbReference type="EMBL" id="JALIDZ010000001">
    <property type="protein sequence ID" value="MCT8970317.1"/>
    <property type="molecule type" value="Genomic_DNA"/>
</dbReference>
<dbReference type="PANTHER" id="PTHR36503:SF1">
    <property type="entry name" value="BLR2520 PROTEIN"/>
    <property type="match status" value="1"/>
</dbReference>
<dbReference type="Gene3D" id="3.10.180.10">
    <property type="entry name" value="2,3-Dihydroxybiphenyl 1,2-Dioxygenase, domain 1"/>
    <property type="match status" value="1"/>
</dbReference>
<sequence>MDQRISVITLGVADVQASAEFYERLGWTRSSESLDAVAFFDVGGMVFALYGTAALAEDAGLSAEGHGFRRVTLAQNLASTDAVDALLKEAEAAGARLIMQAAETFWGGYSGYFADPDGHLWEISHNPFWSLDQDGRVQLPG</sequence>
<dbReference type="InterPro" id="IPR004360">
    <property type="entry name" value="Glyas_Fos-R_dOase_dom"/>
</dbReference>
<dbReference type="RefSeq" id="WP_261613889.1">
    <property type="nucleotide sequence ID" value="NZ_JALIDZ010000001.1"/>
</dbReference>
<reference evidence="2 3" key="1">
    <citation type="submission" date="2022-04" db="EMBL/GenBank/DDBJ databases">
        <authorList>
            <person name="Ye Y.-Q."/>
            <person name="Du Z.-J."/>
        </authorList>
    </citation>
    <scope>NUCLEOTIDE SEQUENCE [LARGE SCALE GENOMIC DNA]</scope>
    <source>
        <strain evidence="2 3">A6E488</strain>
    </source>
</reference>